<sequence>MAERGRRTAVTNESRRARIAAESDSTRLRRLAKDDPSIAEVLQQLVDTVKQAATSFKTCALLAGSSMPQAQHHERELDHIVLELECAALIK</sequence>
<comment type="caution">
    <text evidence="2">The sequence shown here is derived from an EMBL/GenBank/DDBJ whole genome shotgun (WGS) entry which is preliminary data.</text>
</comment>
<organism evidence="2 3">
    <name type="scientific">Ancylostoma ceylanicum</name>
    <dbReference type="NCBI Taxonomy" id="53326"/>
    <lineage>
        <taxon>Eukaryota</taxon>
        <taxon>Metazoa</taxon>
        <taxon>Ecdysozoa</taxon>
        <taxon>Nematoda</taxon>
        <taxon>Chromadorea</taxon>
        <taxon>Rhabditida</taxon>
        <taxon>Rhabditina</taxon>
        <taxon>Rhabditomorpha</taxon>
        <taxon>Strongyloidea</taxon>
        <taxon>Ancylostomatidae</taxon>
        <taxon>Ancylostomatinae</taxon>
        <taxon>Ancylostoma</taxon>
    </lineage>
</organism>
<accession>A0A016T2A6</accession>
<dbReference type="OrthoDB" id="5835668at2759"/>
<evidence type="ECO:0000313" key="2">
    <source>
        <dbReference type="EMBL" id="EYB96756.1"/>
    </source>
</evidence>
<dbReference type="Proteomes" id="UP000024635">
    <property type="component" value="Unassembled WGS sequence"/>
</dbReference>
<protein>
    <submittedName>
        <fullName evidence="2">Uncharacterized protein</fullName>
    </submittedName>
</protein>
<keyword evidence="3" id="KW-1185">Reference proteome</keyword>
<dbReference type="AlphaFoldDB" id="A0A016T2A6"/>
<proteinExistence type="predicted"/>
<dbReference type="EMBL" id="JARK01001483">
    <property type="protein sequence ID" value="EYB96756.1"/>
    <property type="molecule type" value="Genomic_DNA"/>
</dbReference>
<feature type="region of interest" description="Disordered" evidence="1">
    <location>
        <begin position="1"/>
        <end position="26"/>
    </location>
</feature>
<evidence type="ECO:0000313" key="3">
    <source>
        <dbReference type="Proteomes" id="UP000024635"/>
    </source>
</evidence>
<gene>
    <name evidence="2" type="primary">Acey_s0147.g2591</name>
    <name evidence="2" type="ORF">Y032_0147g2591</name>
</gene>
<evidence type="ECO:0000256" key="1">
    <source>
        <dbReference type="SAM" id="MobiDB-lite"/>
    </source>
</evidence>
<feature type="compositionally biased region" description="Basic and acidic residues" evidence="1">
    <location>
        <begin position="13"/>
        <end position="26"/>
    </location>
</feature>
<name>A0A016T2A6_9BILA</name>
<reference evidence="3" key="1">
    <citation type="journal article" date="2015" name="Nat. Genet.">
        <title>The genome and transcriptome of the zoonotic hookworm Ancylostoma ceylanicum identify infection-specific gene families.</title>
        <authorList>
            <person name="Schwarz E.M."/>
            <person name="Hu Y."/>
            <person name="Antoshechkin I."/>
            <person name="Miller M.M."/>
            <person name="Sternberg P.W."/>
            <person name="Aroian R.V."/>
        </authorList>
    </citation>
    <scope>NUCLEOTIDE SEQUENCE</scope>
    <source>
        <strain evidence="3">HY135</strain>
    </source>
</reference>